<accession>A0AAD5WL71</accession>
<comment type="caution">
    <text evidence="2">The sequence shown here is derived from an EMBL/GenBank/DDBJ whole genome shotgun (WGS) entry which is preliminary data.</text>
</comment>
<gene>
    <name evidence="2" type="ORF">KIN20_036299</name>
</gene>
<evidence type="ECO:0000256" key="1">
    <source>
        <dbReference type="SAM" id="MobiDB-lite"/>
    </source>
</evidence>
<sequence>MKINKPVDGNDTKLGSAKKEASSFGYVDPTTRVFALPPFEFTECYCDRLGIHRHGNIAN</sequence>
<proteinExistence type="predicted"/>
<dbReference type="Proteomes" id="UP001196413">
    <property type="component" value="Unassembled WGS sequence"/>
</dbReference>
<dbReference type="AlphaFoldDB" id="A0AAD5WL71"/>
<keyword evidence="3" id="KW-1185">Reference proteome</keyword>
<name>A0AAD5WL71_PARTN</name>
<evidence type="ECO:0000313" key="2">
    <source>
        <dbReference type="EMBL" id="KAJ1373790.1"/>
    </source>
</evidence>
<feature type="region of interest" description="Disordered" evidence="1">
    <location>
        <begin position="1"/>
        <end position="22"/>
    </location>
</feature>
<protein>
    <submittedName>
        <fullName evidence="2">Uncharacterized protein</fullName>
    </submittedName>
</protein>
<evidence type="ECO:0000313" key="3">
    <source>
        <dbReference type="Proteomes" id="UP001196413"/>
    </source>
</evidence>
<organism evidence="2 3">
    <name type="scientific">Parelaphostrongylus tenuis</name>
    <name type="common">Meningeal worm</name>
    <dbReference type="NCBI Taxonomy" id="148309"/>
    <lineage>
        <taxon>Eukaryota</taxon>
        <taxon>Metazoa</taxon>
        <taxon>Ecdysozoa</taxon>
        <taxon>Nematoda</taxon>
        <taxon>Chromadorea</taxon>
        <taxon>Rhabditida</taxon>
        <taxon>Rhabditina</taxon>
        <taxon>Rhabditomorpha</taxon>
        <taxon>Strongyloidea</taxon>
        <taxon>Metastrongylidae</taxon>
        <taxon>Parelaphostrongylus</taxon>
    </lineage>
</organism>
<dbReference type="EMBL" id="JAHQIW010007346">
    <property type="protein sequence ID" value="KAJ1373790.1"/>
    <property type="molecule type" value="Genomic_DNA"/>
</dbReference>
<reference evidence="2" key="1">
    <citation type="submission" date="2021-06" db="EMBL/GenBank/DDBJ databases">
        <title>Parelaphostrongylus tenuis whole genome reference sequence.</title>
        <authorList>
            <person name="Garwood T.J."/>
            <person name="Larsen P.A."/>
            <person name="Fountain-Jones N.M."/>
            <person name="Garbe J.R."/>
            <person name="Macchietto M.G."/>
            <person name="Kania S.A."/>
            <person name="Gerhold R.W."/>
            <person name="Richards J.E."/>
            <person name="Wolf T.M."/>
        </authorList>
    </citation>
    <scope>NUCLEOTIDE SEQUENCE</scope>
    <source>
        <strain evidence="2">MNPRO001-30</strain>
        <tissue evidence="2">Meninges</tissue>
    </source>
</reference>